<dbReference type="EMBL" id="LUCH01000685">
    <property type="protein sequence ID" value="KAF5404543.1"/>
    <property type="molecule type" value="Genomic_DNA"/>
</dbReference>
<accession>A0A8J4WIZ4</accession>
<protein>
    <submittedName>
        <fullName evidence="1">Uncharacterized protein</fullName>
    </submittedName>
</protein>
<sequence length="81" mass="9271">MDGSHKHTSSNIHHKKNSVLNVKVFVRMYCMSIHGLRLWPNVVTNGEDKRGKLRGSTRIALQLQSGQSLTSCVRMLNYLQY</sequence>
<gene>
    <name evidence="1" type="ORF">PHET_01796</name>
</gene>
<evidence type="ECO:0000313" key="2">
    <source>
        <dbReference type="Proteomes" id="UP000748531"/>
    </source>
</evidence>
<dbReference type="Proteomes" id="UP000748531">
    <property type="component" value="Unassembled WGS sequence"/>
</dbReference>
<name>A0A8J4WIZ4_9TREM</name>
<evidence type="ECO:0000313" key="1">
    <source>
        <dbReference type="EMBL" id="KAF5404543.1"/>
    </source>
</evidence>
<proteinExistence type="predicted"/>
<comment type="caution">
    <text evidence="1">The sequence shown here is derived from an EMBL/GenBank/DDBJ whole genome shotgun (WGS) entry which is preliminary data.</text>
</comment>
<keyword evidence="2" id="KW-1185">Reference proteome</keyword>
<organism evidence="1 2">
    <name type="scientific">Paragonimus heterotremus</name>
    <dbReference type="NCBI Taxonomy" id="100268"/>
    <lineage>
        <taxon>Eukaryota</taxon>
        <taxon>Metazoa</taxon>
        <taxon>Spiralia</taxon>
        <taxon>Lophotrochozoa</taxon>
        <taxon>Platyhelminthes</taxon>
        <taxon>Trematoda</taxon>
        <taxon>Digenea</taxon>
        <taxon>Plagiorchiida</taxon>
        <taxon>Troglotremata</taxon>
        <taxon>Troglotrematidae</taxon>
        <taxon>Paragonimus</taxon>
    </lineage>
</organism>
<dbReference type="AlphaFoldDB" id="A0A8J4WIZ4"/>
<reference evidence="1" key="1">
    <citation type="submission" date="2019-05" db="EMBL/GenBank/DDBJ databases">
        <title>Annotation for the trematode Paragonimus heterotremus.</title>
        <authorList>
            <person name="Choi Y.-J."/>
        </authorList>
    </citation>
    <scope>NUCLEOTIDE SEQUENCE</scope>
    <source>
        <strain evidence="1">LC</strain>
    </source>
</reference>